<dbReference type="AlphaFoldDB" id="A0A183C2Y8"/>
<evidence type="ECO:0000256" key="1">
    <source>
        <dbReference type="SAM" id="SignalP"/>
    </source>
</evidence>
<protein>
    <submittedName>
        <fullName evidence="3">Galectin</fullName>
    </submittedName>
</protein>
<reference evidence="2" key="1">
    <citation type="submission" date="2013-12" db="EMBL/GenBank/DDBJ databases">
        <authorList>
            <person name="Aslett M."/>
        </authorList>
    </citation>
    <scope>NUCLEOTIDE SEQUENCE [LARGE SCALE GENOMIC DNA]</scope>
    <source>
        <strain evidence="2">Lindley</strain>
    </source>
</reference>
<evidence type="ECO:0000313" key="3">
    <source>
        <dbReference type="WBParaSite" id="GPLIN_000723200"/>
    </source>
</evidence>
<keyword evidence="1" id="KW-0732">Signal</keyword>
<dbReference type="WBParaSite" id="GPLIN_000723200">
    <property type="protein sequence ID" value="GPLIN_000723200"/>
    <property type="gene ID" value="GPLIN_000723200"/>
</dbReference>
<proteinExistence type="predicted"/>
<keyword evidence="2" id="KW-1185">Reference proteome</keyword>
<evidence type="ECO:0000313" key="2">
    <source>
        <dbReference type="Proteomes" id="UP000050741"/>
    </source>
</evidence>
<organism evidence="2 3">
    <name type="scientific">Globodera pallida</name>
    <name type="common">Potato cyst nematode worm</name>
    <name type="synonym">Heterodera pallida</name>
    <dbReference type="NCBI Taxonomy" id="36090"/>
    <lineage>
        <taxon>Eukaryota</taxon>
        <taxon>Metazoa</taxon>
        <taxon>Ecdysozoa</taxon>
        <taxon>Nematoda</taxon>
        <taxon>Chromadorea</taxon>
        <taxon>Rhabditida</taxon>
        <taxon>Tylenchina</taxon>
        <taxon>Tylenchomorpha</taxon>
        <taxon>Tylenchoidea</taxon>
        <taxon>Heteroderidae</taxon>
        <taxon>Heteroderinae</taxon>
        <taxon>Globodera</taxon>
    </lineage>
</organism>
<accession>A0A183C2Y8</accession>
<name>A0A183C2Y8_GLOPA</name>
<reference evidence="2" key="2">
    <citation type="submission" date="2014-05" db="EMBL/GenBank/DDBJ databases">
        <title>The genome and life-stage specific transcriptomes of Globodera pallida elucidate key aspects of plant parasitism by a cyst nematode.</title>
        <authorList>
            <person name="Cotton J.A."/>
            <person name="Lilley C.J."/>
            <person name="Jones L.M."/>
            <person name="Kikuchi T."/>
            <person name="Reid A.J."/>
            <person name="Thorpe P."/>
            <person name="Tsai I.J."/>
            <person name="Beasley H."/>
            <person name="Blok V."/>
            <person name="Cock P.J.A."/>
            <person name="Van den Akker S.E."/>
            <person name="Holroyd N."/>
            <person name="Hunt M."/>
            <person name="Mantelin S."/>
            <person name="Naghra H."/>
            <person name="Pain A."/>
            <person name="Palomares-Rius J.E."/>
            <person name="Zarowiecki M."/>
            <person name="Berriman M."/>
            <person name="Jones J.T."/>
            <person name="Urwin P.E."/>
        </authorList>
    </citation>
    <scope>NUCLEOTIDE SEQUENCE [LARGE SCALE GENOMIC DNA]</scope>
    <source>
        <strain evidence="2">Lindley</strain>
    </source>
</reference>
<feature type="chain" id="PRO_5008146994" evidence="1">
    <location>
        <begin position="24"/>
        <end position="427"/>
    </location>
</feature>
<reference evidence="3" key="3">
    <citation type="submission" date="2016-06" db="UniProtKB">
        <authorList>
            <consortium name="WormBaseParasite"/>
        </authorList>
    </citation>
    <scope>IDENTIFICATION</scope>
</reference>
<dbReference type="Proteomes" id="UP000050741">
    <property type="component" value="Unassembled WGS sequence"/>
</dbReference>
<sequence>MLNSPGLVFILSTLFTFSRQTAAAQQSIHLTNPSQKHFNLLICYPGALDINGTRFIYGMMPAIQFRIKNIPGNDVAKKCAEKQKAECKKIDKEDRMLCTRGISWHGLRVSKPINTANQFLLELSITNQTYTFDLGTREFSIGFGNRYSLLTHLLDQSGDRIKLLHGKEDGAICNAYLERKVQKEVHLSNYVGLWMLGLDFLPMNVRETMHMHAYRDCACEMHAWFTRPNDGPIYTNAFALKTPYKCATTAQNDKLVVNAEHVKTKAVAVNSVIMLRVKFRVNKKPKTVTLRLEDKNKYFILEMTISGQEIQLISGLEQDEKEFNLAISGLPKNSTFLEPRKDRYMQVLFDVHEFYYEIKINGVEPTRFFPWPNDWWARANQTLGISLVWLSGDLYPDSAETDLLNVAKRAKSEFQSNKAKFQPLTAK</sequence>
<feature type="signal peptide" evidence="1">
    <location>
        <begin position="1"/>
        <end position="23"/>
    </location>
</feature>